<keyword evidence="6" id="KW-0393">Immunoglobulin domain</keyword>
<dbReference type="Proteomes" id="UP000694580">
    <property type="component" value="Chromosome 1"/>
</dbReference>
<dbReference type="GO" id="GO:0001817">
    <property type="term" value="P:regulation of cytokine production"/>
    <property type="evidence" value="ECO:0007669"/>
    <property type="project" value="TreeGrafter"/>
</dbReference>
<feature type="domain" description="Ig-like" evidence="7">
    <location>
        <begin position="14"/>
        <end position="131"/>
    </location>
</feature>
<evidence type="ECO:0000256" key="4">
    <source>
        <dbReference type="ARBA" id="ARBA00023157"/>
    </source>
</evidence>
<evidence type="ECO:0000256" key="5">
    <source>
        <dbReference type="ARBA" id="ARBA00023180"/>
    </source>
</evidence>
<dbReference type="InterPro" id="IPR013106">
    <property type="entry name" value="Ig_V-set"/>
</dbReference>
<dbReference type="GO" id="GO:0005102">
    <property type="term" value="F:signaling receptor binding"/>
    <property type="evidence" value="ECO:0007669"/>
    <property type="project" value="TreeGrafter"/>
</dbReference>
<evidence type="ECO:0000313" key="8">
    <source>
        <dbReference type="Ensembl" id="ENSDCDP00010008480.1"/>
    </source>
</evidence>
<evidence type="ECO:0000256" key="2">
    <source>
        <dbReference type="ARBA" id="ARBA00022729"/>
    </source>
</evidence>
<evidence type="ECO:0000256" key="1">
    <source>
        <dbReference type="ARBA" id="ARBA00004370"/>
    </source>
</evidence>
<dbReference type="InterPro" id="IPR003599">
    <property type="entry name" value="Ig_sub"/>
</dbReference>
<dbReference type="GO" id="GO:0009897">
    <property type="term" value="C:external side of plasma membrane"/>
    <property type="evidence" value="ECO:0007669"/>
    <property type="project" value="TreeGrafter"/>
</dbReference>
<dbReference type="GO" id="GO:0050863">
    <property type="term" value="P:regulation of T cell activation"/>
    <property type="evidence" value="ECO:0007669"/>
    <property type="project" value="UniProtKB-ARBA"/>
</dbReference>
<evidence type="ECO:0000313" key="9">
    <source>
        <dbReference type="Proteomes" id="UP000694580"/>
    </source>
</evidence>
<organism evidence="8 9">
    <name type="scientific">Denticeps clupeoides</name>
    <name type="common">denticle herring</name>
    <dbReference type="NCBI Taxonomy" id="299321"/>
    <lineage>
        <taxon>Eukaryota</taxon>
        <taxon>Metazoa</taxon>
        <taxon>Chordata</taxon>
        <taxon>Craniata</taxon>
        <taxon>Vertebrata</taxon>
        <taxon>Euteleostomi</taxon>
        <taxon>Actinopterygii</taxon>
        <taxon>Neopterygii</taxon>
        <taxon>Teleostei</taxon>
        <taxon>Clupei</taxon>
        <taxon>Clupeiformes</taxon>
        <taxon>Denticipitoidei</taxon>
        <taxon>Denticipitidae</taxon>
        <taxon>Denticeps</taxon>
    </lineage>
</organism>
<dbReference type="Gene3D" id="2.60.40.10">
    <property type="entry name" value="Immunoglobulins"/>
    <property type="match status" value="1"/>
</dbReference>
<dbReference type="PANTHER" id="PTHR24100:SF145">
    <property type="entry name" value="CD276 ANTIGEN"/>
    <property type="match status" value="1"/>
</dbReference>
<accession>A0AAY4AJU7</accession>
<dbReference type="PROSITE" id="PS50835">
    <property type="entry name" value="IG_LIKE"/>
    <property type="match status" value="1"/>
</dbReference>
<dbReference type="Pfam" id="PF07686">
    <property type="entry name" value="V-set"/>
    <property type="match status" value="1"/>
</dbReference>
<keyword evidence="2" id="KW-0732">Signal</keyword>
<reference evidence="8 9" key="1">
    <citation type="submission" date="2020-06" db="EMBL/GenBank/DDBJ databases">
        <authorList>
            <consortium name="Wellcome Sanger Institute Data Sharing"/>
        </authorList>
    </citation>
    <scope>NUCLEOTIDE SEQUENCE [LARGE SCALE GENOMIC DNA]</scope>
</reference>
<reference evidence="8" key="2">
    <citation type="submission" date="2025-08" db="UniProtKB">
        <authorList>
            <consortium name="Ensembl"/>
        </authorList>
    </citation>
    <scope>IDENTIFICATION</scope>
</reference>
<protein>
    <recommendedName>
        <fullName evidence="7">Ig-like domain-containing protein</fullName>
    </recommendedName>
</protein>
<dbReference type="SMART" id="SM00409">
    <property type="entry name" value="IG"/>
    <property type="match status" value="1"/>
</dbReference>
<comment type="subcellular location">
    <subcellularLocation>
        <location evidence="1">Membrane</location>
    </subcellularLocation>
</comment>
<dbReference type="SUPFAM" id="SSF48726">
    <property type="entry name" value="Immunoglobulin"/>
    <property type="match status" value="1"/>
</dbReference>
<dbReference type="GO" id="GO:1903037">
    <property type="term" value="P:regulation of leukocyte cell-cell adhesion"/>
    <property type="evidence" value="ECO:0007669"/>
    <property type="project" value="UniProtKB-ARBA"/>
</dbReference>
<evidence type="ECO:0000259" key="7">
    <source>
        <dbReference type="PROSITE" id="PS50835"/>
    </source>
</evidence>
<evidence type="ECO:0000256" key="6">
    <source>
        <dbReference type="ARBA" id="ARBA00023319"/>
    </source>
</evidence>
<keyword evidence="9" id="KW-1185">Reference proteome</keyword>
<dbReference type="GO" id="GO:0050852">
    <property type="term" value="P:T cell receptor signaling pathway"/>
    <property type="evidence" value="ECO:0007669"/>
    <property type="project" value="TreeGrafter"/>
</dbReference>
<name>A0AAY4AJU7_9TELE</name>
<dbReference type="Ensembl" id="ENSDCDT00010008913.1">
    <property type="protein sequence ID" value="ENSDCDP00010008480.1"/>
    <property type="gene ID" value="ENSDCDG00010003834.1"/>
</dbReference>
<dbReference type="InterPro" id="IPR036179">
    <property type="entry name" value="Ig-like_dom_sf"/>
</dbReference>
<keyword evidence="4" id="KW-1015">Disulfide bond</keyword>
<keyword evidence="3" id="KW-0472">Membrane</keyword>
<reference evidence="8" key="3">
    <citation type="submission" date="2025-09" db="UniProtKB">
        <authorList>
            <consortium name="Ensembl"/>
        </authorList>
    </citation>
    <scope>IDENTIFICATION</scope>
</reference>
<dbReference type="AlphaFoldDB" id="A0AAY4AJU7"/>
<dbReference type="InterPro" id="IPR007110">
    <property type="entry name" value="Ig-like_dom"/>
</dbReference>
<dbReference type="InterPro" id="IPR050504">
    <property type="entry name" value="IgSF_BTN/MOG"/>
</dbReference>
<dbReference type="SMART" id="SM00406">
    <property type="entry name" value="IGv"/>
    <property type="match status" value="1"/>
</dbReference>
<evidence type="ECO:0000256" key="3">
    <source>
        <dbReference type="ARBA" id="ARBA00023136"/>
    </source>
</evidence>
<dbReference type="GeneTree" id="ENSGT00940000154641"/>
<keyword evidence="5" id="KW-0325">Glycoprotein</keyword>
<sequence>MKQAAIFRTAASSPSYRVQVPARTVLAVRGWPLVIGCTFPPANSPPALPGNLVITWQRLENNQVVHSFYYGQDQMNYQSQDYQNRTTLFNSQISSGNASLRLTDVRLQDAGRYLCSVSDSRGMDKAEVQVQYAGEL</sequence>
<dbReference type="InterPro" id="IPR013783">
    <property type="entry name" value="Ig-like_fold"/>
</dbReference>
<proteinExistence type="predicted"/>
<dbReference type="PANTHER" id="PTHR24100">
    <property type="entry name" value="BUTYROPHILIN"/>
    <property type="match status" value="1"/>
</dbReference>
<dbReference type="FunFam" id="2.60.40.10:FF:000142">
    <property type="entry name" value="V-set domain-containing T-cell activation inhibitor 1"/>
    <property type="match status" value="1"/>
</dbReference>